<proteinExistence type="predicted"/>
<dbReference type="EMBL" id="BSEO01000001">
    <property type="protein sequence ID" value="GLJ78973.1"/>
    <property type="molecule type" value="Genomic_DNA"/>
</dbReference>
<name>A0A9W6M200_9MICO</name>
<dbReference type="InterPro" id="IPR058061">
    <property type="entry name" value="SCO4848-like"/>
</dbReference>
<feature type="transmembrane region" description="Helical" evidence="1">
    <location>
        <begin position="43"/>
        <end position="69"/>
    </location>
</feature>
<evidence type="ECO:0000313" key="2">
    <source>
        <dbReference type="EMBL" id="GLJ78973.1"/>
    </source>
</evidence>
<reference evidence="2" key="1">
    <citation type="journal article" date="2014" name="Int. J. Syst. Evol. Microbiol.">
        <title>Complete genome sequence of Corynebacterium casei LMG S-19264T (=DSM 44701T), isolated from a smear-ripened cheese.</title>
        <authorList>
            <consortium name="US DOE Joint Genome Institute (JGI-PGF)"/>
            <person name="Walter F."/>
            <person name="Albersmeier A."/>
            <person name="Kalinowski J."/>
            <person name="Ruckert C."/>
        </authorList>
    </citation>
    <scope>NUCLEOTIDE SEQUENCE</scope>
    <source>
        <strain evidence="2">VKM Ac-1447</strain>
    </source>
</reference>
<dbReference type="RefSeq" id="WP_210004885.1">
    <property type="nucleotide sequence ID" value="NZ_BSEO01000001.1"/>
</dbReference>
<dbReference type="AlphaFoldDB" id="A0A9W6M200"/>
<evidence type="ECO:0000256" key="1">
    <source>
        <dbReference type="SAM" id="Phobius"/>
    </source>
</evidence>
<dbReference type="Proteomes" id="UP001142317">
    <property type="component" value="Unassembled WGS sequence"/>
</dbReference>
<evidence type="ECO:0000313" key="3">
    <source>
        <dbReference type="Proteomes" id="UP001142317"/>
    </source>
</evidence>
<reference evidence="2" key="2">
    <citation type="submission" date="2023-01" db="EMBL/GenBank/DDBJ databases">
        <authorList>
            <person name="Sun Q."/>
            <person name="Evtushenko L."/>
        </authorList>
    </citation>
    <scope>NUCLEOTIDE SEQUENCE</scope>
    <source>
        <strain evidence="2">VKM Ac-1447</strain>
    </source>
</reference>
<keyword evidence="3" id="KW-1185">Reference proteome</keyword>
<organism evidence="2 3">
    <name type="scientific">Microbacterium imperiale</name>
    <dbReference type="NCBI Taxonomy" id="33884"/>
    <lineage>
        <taxon>Bacteria</taxon>
        <taxon>Bacillati</taxon>
        <taxon>Actinomycetota</taxon>
        <taxon>Actinomycetes</taxon>
        <taxon>Micrococcales</taxon>
        <taxon>Microbacteriaceae</taxon>
        <taxon>Microbacterium</taxon>
    </lineage>
</organism>
<accession>A0A9W6M200</accession>
<gene>
    <name evidence="2" type="ORF">GCM10017586_06550</name>
</gene>
<dbReference type="NCBIfam" id="NF046117">
    <property type="entry name" value="SCO4848_fam"/>
    <property type="match status" value="1"/>
</dbReference>
<comment type="caution">
    <text evidence="2">The sequence shown here is derived from an EMBL/GenBank/DDBJ whole genome shotgun (WGS) entry which is preliminary data.</text>
</comment>
<keyword evidence="1" id="KW-0472">Membrane</keyword>
<sequence>MTPFLIAILVAGAVFNVITWPTFLRRVARDPRATDADGRRTRFYTVHLVLVVIALLLAALFVVGAVLLLTGAA</sequence>
<dbReference type="Pfam" id="PF26606">
    <property type="entry name" value="SCO4848"/>
    <property type="match status" value="1"/>
</dbReference>
<keyword evidence="1" id="KW-1133">Transmembrane helix</keyword>
<protein>
    <submittedName>
        <fullName evidence="2">Uncharacterized protein</fullName>
    </submittedName>
</protein>
<keyword evidence="1" id="KW-0812">Transmembrane</keyword>